<evidence type="ECO:0000256" key="5">
    <source>
        <dbReference type="ARBA" id="ARBA00023004"/>
    </source>
</evidence>
<dbReference type="GO" id="GO:0005783">
    <property type="term" value="C:endoplasmic reticulum"/>
    <property type="evidence" value="ECO:0007669"/>
    <property type="project" value="TreeGrafter"/>
</dbReference>
<comment type="cofactor">
    <cofactor evidence="1">
        <name>L-ascorbate</name>
        <dbReference type="ChEBI" id="CHEBI:38290"/>
    </cofactor>
</comment>
<evidence type="ECO:0000256" key="3">
    <source>
        <dbReference type="ARBA" id="ARBA00022964"/>
    </source>
</evidence>
<evidence type="ECO:0000256" key="1">
    <source>
        <dbReference type="ARBA" id="ARBA00001961"/>
    </source>
</evidence>
<evidence type="ECO:0000256" key="2">
    <source>
        <dbReference type="ARBA" id="ARBA00022723"/>
    </source>
</evidence>
<dbReference type="GO" id="GO:0004656">
    <property type="term" value="F:procollagen-proline 4-dioxygenase activity"/>
    <property type="evidence" value="ECO:0007669"/>
    <property type="project" value="TreeGrafter"/>
</dbReference>
<dbReference type="InterPro" id="IPR006620">
    <property type="entry name" value="Pro_4_hyd_alph"/>
</dbReference>
<keyword evidence="2" id="KW-0479">Metal-binding</keyword>
<dbReference type="PANTHER" id="PTHR10869">
    <property type="entry name" value="PROLYL 4-HYDROXYLASE ALPHA SUBUNIT"/>
    <property type="match status" value="1"/>
</dbReference>
<dbReference type="EMBL" id="CP001142">
    <property type="protein sequence ID" value="ACI65913.1"/>
    <property type="molecule type" value="Genomic_DNA"/>
</dbReference>
<sequence>MNLTLKVLSCAPRAFEIENFLSRQEVEHIVQLASGVDLKLSSTGDITGHKETPKELQTDSRRTRTSYNSWVPREKSPIIDAIYRRAADVMRIDEALLRHRSDHTEWTNLTSTKPLAEQLQLVHYGPGQEYTAHHDFGFSRIDDQFQGARFGTLLLYLNEGMTGGETSFPRWSNAETFHELSIKPEVGKAVLFYSQLPDGNLDDLSHHAAKPVTDGEKWLINLWTWDPIYD</sequence>
<dbReference type="Proteomes" id="UP000000759">
    <property type="component" value="Chromosome 3"/>
</dbReference>
<accession>B5Y5D0</accession>
<dbReference type="HOGENOM" id="CLU_540223_0_0_1"/>
<evidence type="ECO:0000256" key="6">
    <source>
        <dbReference type="SAM" id="MobiDB-lite"/>
    </source>
</evidence>
<dbReference type="Gene3D" id="2.60.120.620">
    <property type="entry name" value="q2cbj1_9rhob like domain"/>
    <property type="match status" value="1"/>
</dbReference>
<dbReference type="PaxDb" id="2850-Phatr10655"/>
<feature type="region of interest" description="Disordered" evidence="6">
    <location>
        <begin position="42"/>
        <end position="67"/>
    </location>
</feature>
<dbReference type="KEGG" id="pti:PHATR_10655"/>
<dbReference type="PROSITE" id="PS51471">
    <property type="entry name" value="FE2OG_OXY"/>
    <property type="match status" value="1"/>
</dbReference>
<dbReference type="InterPro" id="IPR005123">
    <property type="entry name" value="Oxoglu/Fe-dep_dioxygenase_dom"/>
</dbReference>
<name>B5Y5D0_PHATC</name>
<evidence type="ECO:0000259" key="7">
    <source>
        <dbReference type="PROSITE" id="PS51471"/>
    </source>
</evidence>
<keyword evidence="5" id="KW-0408">Iron</keyword>
<feature type="compositionally biased region" description="Basic and acidic residues" evidence="6">
    <location>
        <begin position="47"/>
        <end position="62"/>
    </location>
</feature>
<dbReference type="SMART" id="SM00702">
    <property type="entry name" value="P4Hc"/>
    <property type="match status" value="1"/>
</dbReference>
<keyword evidence="9" id="KW-1185">Reference proteome</keyword>
<dbReference type="PANTHER" id="PTHR10869:SF226">
    <property type="entry name" value="PROLYL 4-HYDROXYLASE ALPHA SUBUNIT DOMAIN-CONTAINING PROTEIN"/>
    <property type="match status" value="1"/>
</dbReference>
<dbReference type="AlphaFoldDB" id="B5Y5D0"/>
<dbReference type="GO" id="GO:0005506">
    <property type="term" value="F:iron ion binding"/>
    <property type="evidence" value="ECO:0007669"/>
    <property type="project" value="InterPro"/>
</dbReference>
<evidence type="ECO:0000313" key="8">
    <source>
        <dbReference type="EMBL" id="ACI65913.1"/>
    </source>
</evidence>
<keyword evidence="4" id="KW-0560">Oxidoreductase</keyword>
<evidence type="ECO:0000256" key="4">
    <source>
        <dbReference type="ARBA" id="ARBA00023002"/>
    </source>
</evidence>
<dbReference type="OrthoDB" id="420380at2759"/>
<dbReference type="RefSeq" id="XP_002186443.1">
    <property type="nucleotide sequence ID" value="XM_002186407.1"/>
</dbReference>
<protein>
    <recommendedName>
        <fullName evidence="7">Fe2OG dioxygenase domain-containing protein</fullName>
    </recommendedName>
</protein>
<dbReference type="eggNOG" id="KOG1591">
    <property type="taxonomic scope" value="Eukaryota"/>
</dbReference>
<dbReference type="Pfam" id="PF13640">
    <property type="entry name" value="2OG-FeII_Oxy_3"/>
    <property type="match status" value="1"/>
</dbReference>
<dbReference type="InterPro" id="IPR044862">
    <property type="entry name" value="Pro_4_hyd_alph_FE2OG_OXY"/>
</dbReference>
<dbReference type="InterPro" id="IPR045054">
    <property type="entry name" value="P4HA-like"/>
</dbReference>
<reference evidence="8 9" key="1">
    <citation type="journal article" date="2008" name="Nature">
        <title>The Phaeodactylum genome reveals the evolutionary history of diatom genomes.</title>
        <authorList>
            <person name="Bowler C."/>
            <person name="Allen A.E."/>
            <person name="Badger J.H."/>
            <person name="Grimwood J."/>
            <person name="Jabbari K."/>
            <person name="Kuo A."/>
            <person name="Maheswari U."/>
            <person name="Martens C."/>
            <person name="Maumus F."/>
            <person name="Otillar R.P."/>
            <person name="Rayko E."/>
            <person name="Salamov A."/>
            <person name="Vandepoele K."/>
            <person name="Beszteri B."/>
            <person name="Gruber A."/>
            <person name="Heijde M."/>
            <person name="Katinka M."/>
            <person name="Mock T."/>
            <person name="Valentin K."/>
            <person name="Verret F."/>
            <person name="Berges J.A."/>
            <person name="Brownlee C."/>
            <person name="Cadoret J.P."/>
            <person name="Chiovitti A."/>
            <person name="Choi C.J."/>
            <person name="Coesel S."/>
            <person name="De Martino A."/>
            <person name="Detter J.C."/>
            <person name="Durkin C."/>
            <person name="Falciatore A."/>
            <person name="Fournet J."/>
            <person name="Haruta M."/>
            <person name="Huysman M.J."/>
            <person name="Jenkins B.D."/>
            <person name="Jiroutova K."/>
            <person name="Jorgensen R.E."/>
            <person name="Joubert Y."/>
            <person name="Kaplan A."/>
            <person name="Kroger N."/>
            <person name="Kroth P.G."/>
            <person name="La Roche J."/>
            <person name="Lindquist E."/>
            <person name="Lommer M."/>
            <person name="Martin-Jezequel V."/>
            <person name="Lopez P.J."/>
            <person name="Lucas S."/>
            <person name="Mangogna M."/>
            <person name="McGinnis K."/>
            <person name="Medlin L.K."/>
            <person name="Montsant A."/>
            <person name="Oudot-Le Secq M.P."/>
            <person name="Napoli C."/>
            <person name="Obornik M."/>
            <person name="Parker M.S."/>
            <person name="Petit J.L."/>
            <person name="Porcel B.M."/>
            <person name="Poulsen N."/>
            <person name="Robison M."/>
            <person name="Rychlewski L."/>
            <person name="Rynearson T.A."/>
            <person name="Schmutz J."/>
            <person name="Shapiro H."/>
            <person name="Siaut M."/>
            <person name="Stanley M."/>
            <person name="Sussman M.R."/>
            <person name="Taylor A.R."/>
            <person name="Vardi A."/>
            <person name="von Dassow P."/>
            <person name="Vyverman W."/>
            <person name="Willis A."/>
            <person name="Wyrwicz L.S."/>
            <person name="Rokhsar D.S."/>
            <person name="Weissenbach J."/>
            <person name="Armbrust E.V."/>
            <person name="Green B.R."/>
            <person name="Van de Peer Y."/>
            <person name="Grigoriev I.V."/>
        </authorList>
    </citation>
    <scope>NUCLEOTIDE SEQUENCE [LARGE SCALE GENOMIC DNA]</scope>
    <source>
        <strain evidence="8 9">CCAP 1055/1</strain>
    </source>
</reference>
<evidence type="ECO:0000313" key="9">
    <source>
        <dbReference type="Proteomes" id="UP000000759"/>
    </source>
</evidence>
<organism evidence="8 9">
    <name type="scientific">Phaeodactylum tricornutum (strain CCAP 1055/1)</name>
    <dbReference type="NCBI Taxonomy" id="556484"/>
    <lineage>
        <taxon>Eukaryota</taxon>
        <taxon>Sar</taxon>
        <taxon>Stramenopiles</taxon>
        <taxon>Ochrophyta</taxon>
        <taxon>Bacillariophyta</taxon>
        <taxon>Bacillariophyceae</taxon>
        <taxon>Bacillariophycidae</taxon>
        <taxon>Naviculales</taxon>
        <taxon>Phaeodactylaceae</taxon>
        <taxon>Phaeodactylum</taxon>
    </lineage>
</organism>
<dbReference type="GO" id="GO:0031418">
    <property type="term" value="F:L-ascorbic acid binding"/>
    <property type="evidence" value="ECO:0007669"/>
    <property type="project" value="InterPro"/>
</dbReference>
<dbReference type="GeneID" id="7204039"/>
<feature type="domain" description="Fe2OG dioxygenase" evidence="7">
    <location>
        <begin position="115"/>
        <end position="226"/>
    </location>
</feature>
<reference evidence="9" key="2">
    <citation type="submission" date="2008-08" db="EMBL/GenBank/DDBJ databases">
        <authorList>
            <consortium name="Diatom Consortium"/>
            <person name="Grigoriev I."/>
            <person name="Grimwood J."/>
            <person name="Kuo A."/>
            <person name="Otillar R.P."/>
            <person name="Salamov A."/>
            <person name="Detter J.C."/>
            <person name="Lindquist E."/>
            <person name="Shapiro H."/>
            <person name="Lucas S."/>
            <person name="Glavina del Rio T."/>
            <person name="Pitluck S."/>
            <person name="Rokhsar D."/>
            <person name="Bowler C."/>
        </authorList>
    </citation>
    <scope>GENOME REANNOTATION</scope>
    <source>
        <strain evidence="9">CCAP 1055/1</strain>
    </source>
</reference>
<dbReference type="STRING" id="556484.B5Y5D0"/>
<gene>
    <name evidence="8" type="ORF">PHATR_10655</name>
</gene>
<keyword evidence="3" id="KW-0223">Dioxygenase</keyword>
<dbReference type="InParanoid" id="B5Y5D0"/>
<proteinExistence type="predicted"/>